<protein>
    <submittedName>
        <fullName evidence="1">Uncharacterized protein</fullName>
    </submittedName>
</protein>
<gene>
    <name evidence="1" type="ORF">FCV50_21395</name>
</gene>
<dbReference type="EMBL" id="SYUV01000091">
    <property type="protein sequence ID" value="TKF26318.1"/>
    <property type="molecule type" value="Genomic_DNA"/>
</dbReference>
<comment type="caution">
    <text evidence="1">The sequence shown here is derived from an EMBL/GenBank/DDBJ whole genome shotgun (WGS) entry which is preliminary data.</text>
</comment>
<proteinExistence type="predicted"/>
<sequence>MKNLMKKFAGKSNPLMLAEAGSELYNAFNDYTKVIEEEKTKRLASDNITKVNIEGIRAQKDILLNSINLHHETNKQALDKMFDVVDSALESGDNQKLELALSAMVHITQNGNLQQISQLMRDVQNPNQVIDI</sequence>
<dbReference type="RefSeq" id="WP_136981359.1">
    <property type="nucleotide sequence ID" value="NZ_SYUV01000091.1"/>
</dbReference>
<dbReference type="AlphaFoldDB" id="A0A4V5R5P0"/>
<evidence type="ECO:0000313" key="1">
    <source>
        <dbReference type="EMBL" id="TKF26318.1"/>
    </source>
</evidence>
<name>A0A4V5R5P0_9VIBR</name>
<evidence type="ECO:0000313" key="2">
    <source>
        <dbReference type="Proteomes" id="UP000307574"/>
    </source>
</evidence>
<accession>A0A4V5R5P0</accession>
<dbReference type="Proteomes" id="UP000307574">
    <property type="component" value="Unassembled WGS sequence"/>
</dbReference>
<organism evidence="1 2">
    <name type="scientific">Vibrio kanaloae</name>
    <dbReference type="NCBI Taxonomy" id="170673"/>
    <lineage>
        <taxon>Bacteria</taxon>
        <taxon>Pseudomonadati</taxon>
        <taxon>Pseudomonadota</taxon>
        <taxon>Gammaproteobacteria</taxon>
        <taxon>Vibrionales</taxon>
        <taxon>Vibrionaceae</taxon>
        <taxon>Vibrio</taxon>
    </lineage>
</organism>
<reference evidence="1 2" key="1">
    <citation type="submission" date="2019-04" db="EMBL/GenBank/DDBJ databases">
        <title>A reverse ecology approach based on a biological definition of microbial populations.</title>
        <authorList>
            <person name="Arevalo P."/>
            <person name="Vaninsberghe D."/>
            <person name="Elsherbini J."/>
            <person name="Gore J."/>
            <person name="Polz M."/>
        </authorList>
    </citation>
    <scope>NUCLEOTIDE SEQUENCE [LARGE SCALE GENOMIC DNA]</scope>
    <source>
        <strain evidence="1 2">10N.261.46.F4</strain>
    </source>
</reference>